<dbReference type="EMBL" id="RRYP01012038">
    <property type="protein sequence ID" value="TNV77365.1"/>
    <property type="molecule type" value="Genomic_DNA"/>
</dbReference>
<comment type="caution">
    <text evidence="1">The sequence shown here is derived from an EMBL/GenBank/DDBJ whole genome shotgun (WGS) entry which is preliminary data.</text>
</comment>
<sequence>MLLPSTQSVVLFQNRRGLQQSNLQMHRHPGGMNQGAHSRYFRGPETQAIRKKVAQYNRLARGGTWKNHMQKTLKD</sequence>
<name>A0A8J8NNK0_HALGN</name>
<evidence type="ECO:0000313" key="2">
    <source>
        <dbReference type="Proteomes" id="UP000785679"/>
    </source>
</evidence>
<accession>A0A8J8NNK0</accession>
<gene>
    <name evidence="1" type="ORF">FGO68_gene8226</name>
</gene>
<proteinExistence type="predicted"/>
<keyword evidence="2" id="KW-1185">Reference proteome</keyword>
<protein>
    <submittedName>
        <fullName evidence="1">Uncharacterized protein</fullName>
    </submittedName>
</protein>
<organism evidence="1 2">
    <name type="scientific">Halteria grandinella</name>
    <dbReference type="NCBI Taxonomy" id="5974"/>
    <lineage>
        <taxon>Eukaryota</taxon>
        <taxon>Sar</taxon>
        <taxon>Alveolata</taxon>
        <taxon>Ciliophora</taxon>
        <taxon>Intramacronucleata</taxon>
        <taxon>Spirotrichea</taxon>
        <taxon>Stichotrichia</taxon>
        <taxon>Sporadotrichida</taxon>
        <taxon>Halteriidae</taxon>
        <taxon>Halteria</taxon>
    </lineage>
</organism>
<dbReference type="Proteomes" id="UP000785679">
    <property type="component" value="Unassembled WGS sequence"/>
</dbReference>
<evidence type="ECO:0000313" key="1">
    <source>
        <dbReference type="EMBL" id="TNV77365.1"/>
    </source>
</evidence>
<reference evidence="1" key="1">
    <citation type="submission" date="2019-06" db="EMBL/GenBank/DDBJ databases">
        <authorList>
            <person name="Zheng W."/>
        </authorList>
    </citation>
    <scope>NUCLEOTIDE SEQUENCE</scope>
    <source>
        <strain evidence="1">QDHG01</strain>
    </source>
</reference>
<dbReference type="AlphaFoldDB" id="A0A8J8NNK0"/>